<dbReference type="PROSITE" id="PS50011">
    <property type="entry name" value="PROTEIN_KINASE_DOM"/>
    <property type="match status" value="1"/>
</dbReference>
<dbReference type="InterPro" id="IPR000719">
    <property type="entry name" value="Prot_kinase_dom"/>
</dbReference>
<evidence type="ECO:0000256" key="1">
    <source>
        <dbReference type="ARBA" id="ARBA00009670"/>
    </source>
</evidence>
<keyword evidence="3" id="KW-0560">Oxidoreductase</keyword>
<dbReference type="GO" id="GO:0005524">
    <property type="term" value="F:ATP binding"/>
    <property type="evidence" value="ECO:0007669"/>
    <property type="project" value="InterPro"/>
</dbReference>
<dbReference type="InterPro" id="IPR050154">
    <property type="entry name" value="UbiB_kinase"/>
</dbReference>
<comment type="similarity">
    <text evidence="1">Belongs to the protein kinase superfamily. ADCK protein kinase family.</text>
</comment>
<dbReference type="PANTHER" id="PTHR10566:SF113">
    <property type="entry name" value="PROTEIN ACTIVITY OF BC1 COMPLEX KINASE 7, CHLOROPLASTIC"/>
    <property type="match status" value="1"/>
</dbReference>
<organism evidence="3">
    <name type="scientific">hydrothermal vent metagenome</name>
    <dbReference type="NCBI Taxonomy" id="652676"/>
    <lineage>
        <taxon>unclassified sequences</taxon>
        <taxon>metagenomes</taxon>
        <taxon>ecological metagenomes</taxon>
    </lineage>
</organism>
<dbReference type="InterPro" id="IPR011009">
    <property type="entry name" value="Kinase-like_dom_sf"/>
</dbReference>
<feature type="domain" description="Protein kinase" evidence="2">
    <location>
        <begin position="123"/>
        <end position="437"/>
    </location>
</feature>
<accession>A0A1W1CAX4</accession>
<dbReference type="EMBL" id="FPHE01000121">
    <property type="protein sequence ID" value="SFV62998.1"/>
    <property type="molecule type" value="Genomic_DNA"/>
</dbReference>
<evidence type="ECO:0000259" key="2">
    <source>
        <dbReference type="PROSITE" id="PS50011"/>
    </source>
</evidence>
<gene>
    <name evidence="3" type="ORF">MNB_SV-12-1624</name>
</gene>
<proteinExistence type="inferred from homology"/>
<dbReference type="Gene3D" id="1.10.510.10">
    <property type="entry name" value="Transferase(Phosphotransferase) domain 1"/>
    <property type="match status" value="1"/>
</dbReference>
<keyword evidence="3" id="KW-0503">Monooxygenase</keyword>
<dbReference type="AlphaFoldDB" id="A0A1W1CAX4"/>
<protein>
    <submittedName>
        <fullName evidence="3">Ubiquinone biosynthesis monooxygenase UbiB</fullName>
    </submittedName>
</protein>
<keyword evidence="3" id="KW-0830">Ubiquinone</keyword>
<name>A0A1W1CAX4_9ZZZZ</name>
<reference evidence="3" key="1">
    <citation type="submission" date="2016-10" db="EMBL/GenBank/DDBJ databases">
        <authorList>
            <person name="de Groot N.N."/>
        </authorList>
    </citation>
    <scope>NUCLEOTIDE SEQUENCE</scope>
</reference>
<dbReference type="GO" id="GO:0004497">
    <property type="term" value="F:monooxygenase activity"/>
    <property type="evidence" value="ECO:0007669"/>
    <property type="project" value="UniProtKB-KW"/>
</dbReference>
<evidence type="ECO:0000313" key="3">
    <source>
        <dbReference type="EMBL" id="SFV62998.1"/>
    </source>
</evidence>
<dbReference type="Pfam" id="PF03109">
    <property type="entry name" value="ABC1"/>
    <property type="match status" value="1"/>
</dbReference>
<dbReference type="PANTHER" id="PTHR10566">
    <property type="entry name" value="CHAPERONE-ACTIVITY OF BC1 COMPLEX CABC1 -RELATED"/>
    <property type="match status" value="1"/>
</dbReference>
<dbReference type="CDD" id="cd13970">
    <property type="entry name" value="ABC1_ADCK3"/>
    <property type="match status" value="1"/>
</dbReference>
<dbReference type="InterPro" id="IPR004147">
    <property type="entry name" value="ABC1_dom"/>
</dbReference>
<sequence length="437" mass="49891">MQNSIPTSKIARGKVVGKAMLKIGATSTKGVVKRAFMSKDKKEASKSDTHAQIAKVIIDSLGELKGISVKIAQHIALGMPFLPQEYLDEIGKSFSNIPPINRALIRKIIKQELEAYPQEVFEKFEGNCFGSASLGQVHLAQHQGQKIAVKVQYPGIAHSVESDLGILKFGIKRFAGGKNIDHIMDEIEERLHEEVDYEHEAHNTRFFEQNLKHEKIVVPTVIEELSTQKVLSSSFLEGDSFEQFLARDPSQQERDDFAQTIFDSFFISLYELKTVHADPNPGNFIFMSENKLGMIDFGCVKRFDDTFLHSFSKLHNSLILNEDDMILVEQYHDLEMIDRASDEEMLAFYLNVIKPLDRIYIEIFQEDSYDFKENKGFSKRGFETIMQVQKTQIEAVHKINAEYIFLDRTLLGYYAMFEQMGAKIDTRFAKSLVAKYA</sequence>
<dbReference type="GO" id="GO:0004672">
    <property type="term" value="F:protein kinase activity"/>
    <property type="evidence" value="ECO:0007669"/>
    <property type="project" value="InterPro"/>
</dbReference>
<dbReference type="InterPro" id="IPR034646">
    <property type="entry name" value="ADCK3_dom"/>
</dbReference>
<dbReference type="SUPFAM" id="SSF56112">
    <property type="entry name" value="Protein kinase-like (PK-like)"/>
    <property type="match status" value="1"/>
</dbReference>